<dbReference type="KEGG" id="bbh:BN112_0792"/>
<dbReference type="InterPro" id="IPR025949">
    <property type="entry name" value="PapC-like_C"/>
</dbReference>
<keyword evidence="5 9" id="KW-0812">Transmembrane</keyword>
<evidence type="ECO:0000256" key="2">
    <source>
        <dbReference type="ARBA" id="ARBA00008064"/>
    </source>
</evidence>
<evidence type="ECO:0000256" key="1">
    <source>
        <dbReference type="ARBA" id="ARBA00004571"/>
    </source>
</evidence>
<dbReference type="HOGENOM" id="CLU_009120_1_0_4"/>
<evidence type="ECO:0000256" key="7">
    <source>
        <dbReference type="ARBA" id="ARBA00023136"/>
    </source>
</evidence>
<dbReference type="GO" id="GO:0009297">
    <property type="term" value="P:pilus assembly"/>
    <property type="evidence" value="ECO:0007669"/>
    <property type="project" value="InterPro"/>
</dbReference>
<keyword evidence="6 10" id="KW-0732">Signal</keyword>
<dbReference type="Pfam" id="PF13954">
    <property type="entry name" value="PapC_N"/>
    <property type="match status" value="1"/>
</dbReference>
<keyword evidence="9" id="KW-1029">Fimbrium biogenesis</keyword>
<evidence type="ECO:0000313" key="14">
    <source>
        <dbReference type="Proteomes" id="UP000007564"/>
    </source>
</evidence>
<dbReference type="OrthoDB" id="6554712at2"/>
<evidence type="ECO:0000256" key="3">
    <source>
        <dbReference type="ARBA" id="ARBA00022448"/>
    </source>
</evidence>
<dbReference type="EMBL" id="HE965806">
    <property type="protein sequence ID" value="CCJ52710.1"/>
    <property type="molecule type" value="Genomic_DNA"/>
</dbReference>
<evidence type="ECO:0000256" key="9">
    <source>
        <dbReference type="RuleBase" id="RU003884"/>
    </source>
</evidence>
<gene>
    <name evidence="13" type="primary">fimC</name>
    <name evidence="13" type="ORF">BN112_0792</name>
</gene>
<protein>
    <submittedName>
        <fullName evidence="13">Outer membrane usher protein</fullName>
    </submittedName>
</protein>
<dbReference type="Gene3D" id="2.60.40.2070">
    <property type="match status" value="1"/>
</dbReference>
<dbReference type="RefSeq" id="WP_015063873.1">
    <property type="nucleotide sequence ID" value="NC_019382.1"/>
</dbReference>
<dbReference type="PROSITE" id="PS01151">
    <property type="entry name" value="FIMBRIAL_USHER"/>
    <property type="match status" value="1"/>
</dbReference>
<keyword evidence="4" id="KW-1134">Transmembrane beta strand</keyword>
<dbReference type="Gene3D" id="2.60.40.3110">
    <property type="match status" value="1"/>
</dbReference>
<dbReference type="Gene3D" id="3.10.20.410">
    <property type="match status" value="1"/>
</dbReference>
<evidence type="ECO:0000256" key="8">
    <source>
        <dbReference type="ARBA" id="ARBA00023237"/>
    </source>
</evidence>
<evidence type="ECO:0000259" key="12">
    <source>
        <dbReference type="Pfam" id="PF13954"/>
    </source>
</evidence>
<sequence length="873" mass="93394">MKQIPLILAMSLAFAAAAKGESAPDMQAAVNFDSAMLWGGANGADLSRFNYSNALRPGNYIVDIYANNYPLIRQQVRFVAAQTSGQGLKTAPAVACFTYGQLEAMQVRLRALDPALVADLKSSGRCEVLGKLFPDSRESFDFGENRLEVSIPQAYTINRFRRDISPDEWDSGITAFRLGYQYNYADYIGGLRAGRRLDLNLYSGFNFKGWYLRNSSTLGWGQGRFTRRSQRTSLQTDIPSWRARLVFGDVFSSGEYFAPYSMRGMLVGSDTAMLPYSERLYRPTIRGVARTRANVKVYQAGVLVFQDAVPPGPFAIDDYSPASYGGDLRVVVTEANGAVQTFTVPYASAVRLILPGQTQWSFSAGRYRNYRNDGQDRPWVTQLTGRHGVADGVNLYGGLLIAQAYQAGLAGLSWNTPWGAMAADATLSRSQLSTTGNANGSSLRFSYSKTLSGTNTAIRLATLRYSSSGFWNFADAVNAGPAETNGRNGRFGLYSLLGRERPRGDFSVTLSQPLGGYGSLYVSALRRTYWGSSRVDQQTQLGYSTQVGRVGVNLDVSRTENRRSTEHQVMLNLSIPLYGATSSGVVTGSLARTGSAPVQQSVNYSGMSGERDQYTYGLGVQRAGTSAQYALNGSWSGTYGEVSGQLTHGRSYSQYQINGSGGLVAHAGGVTFGQYQAGTIGLIQAEAAAGAKVVNTRNAAVDRSGYGLVSLTPYSLNEVELSPQDLPLDVQLESTVEQVIPRAGAVVALRFPTRHDVAAMLVAEPGSEGALVFGTEVRDGAGKVVGVAGQGASALVRGVSASGTLEVTRADGSICRATYDLKSAGQAVHGLPRIALACAPQGGGERGARAAVQAVAQPAPISISGKDHEPDIR</sequence>
<dbReference type="GO" id="GO:0015473">
    <property type="term" value="F:fimbrial usher porin activity"/>
    <property type="evidence" value="ECO:0007669"/>
    <property type="project" value="InterPro"/>
</dbReference>
<dbReference type="InterPro" id="IPR037224">
    <property type="entry name" value="PapC_N_sf"/>
</dbReference>
<dbReference type="Pfam" id="PF00577">
    <property type="entry name" value="Usher"/>
    <property type="match status" value="1"/>
</dbReference>
<feature type="domain" description="PapC N-terminal" evidence="12">
    <location>
        <begin position="31"/>
        <end position="184"/>
    </location>
</feature>
<comment type="similarity">
    <text evidence="2 9">Belongs to the fimbrial export usher family.</text>
</comment>
<dbReference type="InterPro" id="IPR025885">
    <property type="entry name" value="PapC_N"/>
</dbReference>
<evidence type="ECO:0000259" key="11">
    <source>
        <dbReference type="Pfam" id="PF13953"/>
    </source>
</evidence>
<feature type="chain" id="PRO_5002189854" evidence="10">
    <location>
        <begin position="19"/>
        <end position="873"/>
    </location>
</feature>
<dbReference type="PANTHER" id="PTHR30451:SF5">
    <property type="entry name" value="SLR0019 PROTEIN"/>
    <property type="match status" value="1"/>
</dbReference>
<dbReference type="InterPro" id="IPR018030">
    <property type="entry name" value="Fimbrial_membr_usher_CS"/>
</dbReference>
<organism evidence="13 14">
    <name type="scientific">Bordetella bronchiseptica 253</name>
    <dbReference type="NCBI Taxonomy" id="568707"/>
    <lineage>
        <taxon>Bacteria</taxon>
        <taxon>Pseudomonadati</taxon>
        <taxon>Pseudomonadota</taxon>
        <taxon>Betaproteobacteria</taxon>
        <taxon>Burkholderiales</taxon>
        <taxon>Alcaligenaceae</taxon>
        <taxon>Bordetella</taxon>
    </lineage>
</organism>
<dbReference type="PANTHER" id="PTHR30451">
    <property type="entry name" value="OUTER MEMBRANE USHER PROTEIN"/>
    <property type="match status" value="1"/>
</dbReference>
<dbReference type="GO" id="GO:0009279">
    <property type="term" value="C:cell outer membrane"/>
    <property type="evidence" value="ECO:0007669"/>
    <property type="project" value="UniProtKB-SubCell"/>
</dbReference>
<evidence type="ECO:0000256" key="4">
    <source>
        <dbReference type="ARBA" id="ARBA00022452"/>
    </source>
</evidence>
<dbReference type="Pfam" id="PF13953">
    <property type="entry name" value="PapC_C"/>
    <property type="match status" value="1"/>
</dbReference>
<evidence type="ECO:0000256" key="6">
    <source>
        <dbReference type="ARBA" id="ARBA00022729"/>
    </source>
</evidence>
<dbReference type="Proteomes" id="UP000007564">
    <property type="component" value="Chromosome"/>
</dbReference>
<dbReference type="SUPFAM" id="SSF141729">
    <property type="entry name" value="FimD N-terminal domain-like"/>
    <property type="match status" value="1"/>
</dbReference>
<dbReference type="InterPro" id="IPR042186">
    <property type="entry name" value="FimD_plug_dom"/>
</dbReference>
<evidence type="ECO:0000256" key="5">
    <source>
        <dbReference type="ARBA" id="ARBA00022692"/>
    </source>
</evidence>
<comment type="subcellular location">
    <subcellularLocation>
        <location evidence="1 9">Cell outer membrane</location>
        <topology evidence="1 9">Multi-pass membrane protein</topology>
    </subcellularLocation>
</comment>
<dbReference type="InterPro" id="IPR043142">
    <property type="entry name" value="PapC-like_C_sf"/>
</dbReference>
<evidence type="ECO:0000256" key="10">
    <source>
        <dbReference type="SAM" id="SignalP"/>
    </source>
</evidence>
<keyword evidence="8 9" id="KW-0998">Cell outer membrane</keyword>
<accession>A0A0C6P0D9</accession>
<dbReference type="Gene3D" id="2.60.40.2610">
    <property type="entry name" value="Outer membrane usher protein FimD, plug domain"/>
    <property type="match status" value="1"/>
</dbReference>
<dbReference type="AlphaFoldDB" id="A0A0C6P0D9"/>
<evidence type="ECO:0000313" key="13">
    <source>
        <dbReference type="EMBL" id="CCJ52710.1"/>
    </source>
</evidence>
<feature type="domain" description="PapC-like C-terminal" evidence="11">
    <location>
        <begin position="771"/>
        <end position="822"/>
    </location>
</feature>
<feature type="signal peptide" evidence="10">
    <location>
        <begin position="1"/>
        <end position="18"/>
    </location>
</feature>
<keyword evidence="7 9" id="KW-0472">Membrane</keyword>
<name>A0A0C6P0D9_BORBO</name>
<keyword evidence="3 9" id="KW-0813">Transport</keyword>
<reference evidence="13 14" key="1">
    <citation type="journal article" date="2012" name="BMC Genomics">
        <title>Comparative genomics of the classical Bordetella subspecies: the evolution and exchange of virulence-associated diversity amongst closely related pathogens.</title>
        <authorList>
            <person name="Park J."/>
            <person name="Zhang Y."/>
            <person name="Buboltz A.M."/>
            <person name="Zhang X."/>
            <person name="Schuster S.C."/>
            <person name="Ahuja U."/>
            <person name="Liu M."/>
            <person name="Miller J.F."/>
            <person name="Sebaihia M."/>
            <person name="Bentley S.D."/>
            <person name="Parkhill J."/>
            <person name="Harvill E.T."/>
        </authorList>
    </citation>
    <scope>NUCLEOTIDE SEQUENCE [LARGE SCALE GENOMIC DNA]</scope>
    <source>
        <strain evidence="13 14">253</strain>
    </source>
</reference>
<dbReference type="InterPro" id="IPR000015">
    <property type="entry name" value="Fimb_usher"/>
</dbReference>
<proteinExistence type="inferred from homology"/>